<evidence type="ECO:0000256" key="1">
    <source>
        <dbReference type="SAM" id="MobiDB-lite"/>
    </source>
</evidence>
<dbReference type="AlphaFoldDB" id="A0A2S2E4A4"/>
<sequence>MNLGELKAFLGQKAQYAQSNNARQPQGQAVGHTKQAQPDAVTLSNLSQSQRLMSVRVLTGSFNQNLEINGQKPNLTEPSAKEQDKPLFDFNEVVKNVLGFISGALNKAKQNNASDDQLTTMLQQARDGVAKGIEMAEEELGELMNDDIQEGISESRERINQGIDDLETKLFSENTPLSSQSVTAAQSLSYSQESTGSLTIRTQDGDEVSLSFEDIRRFEASQAASISQTADGGQGFAAEQLVSFYERSGIAFSVKGELDQEEMDAIAKLVGDTADLADEFFNGDVEKAYNEALKLGFDEKELTGFALNLSRQEQTRVVQAYESVSSLKDESGQGSLREIKPVAHYLDKMLDVMDQAQKKLEDVESFDNLIQELLNQMMDDLKLADLVDAVNQFQQFNARLLDNLPQAVKDESTDTSSPSTKME</sequence>
<feature type="region of interest" description="Disordered" evidence="1">
    <location>
        <begin position="17"/>
        <end position="38"/>
    </location>
</feature>
<dbReference type="KEGG" id="salh:HMF8227_02020"/>
<dbReference type="OrthoDB" id="7366224at2"/>
<evidence type="ECO:0000259" key="2">
    <source>
        <dbReference type="Pfam" id="PF18433"/>
    </source>
</evidence>
<dbReference type="Proteomes" id="UP000245728">
    <property type="component" value="Chromosome"/>
</dbReference>
<dbReference type="Pfam" id="PF18433">
    <property type="entry name" value="DUF5610"/>
    <property type="match status" value="1"/>
</dbReference>
<protein>
    <recommendedName>
        <fullName evidence="2">DUF5610 domain-containing protein</fullName>
    </recommendedName>
</protein>
<dbReference type="EMBL" id="CP029347">
    <property type="protein sequence ID" value="AWL12485.1"/>
    <property type="molecule type" value="Genomic_DNA"/>
</dbReference>
<evidence type="ECO:0000313" key="3">
    <source>
        <dbReference type="EMBL" id="AWL12485.1"/>
    </source>
</evidence>
<evidence type="ECO:0000313" key="4">
    <source>
        <dbReference type="Proteomes" id="UP000245728"/>
    </source>
</evidence>
<dbReference type="RefSeq" id="WP_109340056.1">
    <property type="nucleotide sequence ID" value="NZ_CP029347.1"/>
</dbReference>
<gene>
    <name evidence="3" type="ORF">HMF8227_02020</name>
</gene>
<name>A0A2S2E4A4_9ALTE</name>
<reference evidence="3 4" key="1">
    <citation type="submission" date="2018-05" db="EMBL/GenBank/DDBJ databases">
        <title>Salinimonas sp. HMF8227 Genome sequencing and assembly.</title>
        <authorList>
            <person name="Kang H."/>
            <person name="Kang J."/>
            <person name="Cha I."/>
            <person name="Kim H."/>
            <person name="Joh K."/>
        </authorList>
    </citation>
    <scope>NUCLEOTIDE SEQUENCE [LARGE SCALE GENOMIC DNA]</scope>
    <source>
        <strain evidence="3 4">HMF8227</strain>
    </source>
</reference>
<dbReference type="InterPro" id="IPR041651">
    <property type="entry name" value="DUF5610"/>
</dbReference>
<keyword evidence="4" id="KW-1185">Reference proteome</keyword>
<feature type="domain" description="DUF5610" evidence="2">
    <location>
        <begin position="55"/>
        <end position="166"/>
    </location>
</feature>
<proteinExistence type="predicted"/>
<feature type="compositionally biased region" description="Polar residues" evidence="1">
    <location>
        <begin position="17"/>
        <end position="27"/>
    </location>
</feature>
<accession>A0A2S2E4A4</accession>
<organism evidence="3 4">
    <name type="scientific">Saliniradius amylolyticus</name>
    <dbReference type="NCBI Taxonomy" id="2183582"/>
    <lineage>
        <taxon>Bacteria</taxon>
        <taxon>Pseudomonadati</taxon>
        <taxon>Pseudomonadota</taxon>
        <taxon>Gammaproteobacteria</taxon>
        <taxon>Alteromonadales</taxon>
        <taxon>Alteromonadaceae</taxon>
        <taxon>Saliniradius</taxon>
    </lineage>
</organism>